<evidence type="ECO:0000259" key="4">
    <source>
        <dbReference type="PROSITE" id="PS50013"/>
    </source>
</evidence>
<protein>
    <recommendedName>
        <fullName evidence="4">Chromo domain-containing protein</fullName>
    </recommendedName>
</protein>
<dbReference type="STRING" id="947166.A0A1D1VVA4"/>
<feature type="compositionally biased region" description="Polar residues" evidence="3">
    <location>
        <begin position="440"/>
        <end position="455"/>
    </location>
</feature>
<feature type="compositionally biased region" description="Basic and acidic residues" evidence="3">
    <location>
        <begin position="416"/>
        <end position="435"/>
    </location>
</feature>
<comment type="subcellular location">
    <subcellularLocation>
        <location evidence="1">Nucleus</location>
    </subcellularLocation>
</comment>
<dbReference type="GO" id="GO:0005634">
    <property type="term" value="C:nucleus"/>
    <property type="evidence" value="ECO:0007669"/>
    <property type="project" value="UniProtKB-SubCell"/>
</dbReference>
<dbReference type="OrthoDB" id="10267344at2759"/>
<name>A0A1D1VVA4_RAMVA</name>
<feature type="compositionally biased region" description="Basic and acidic residues" evidence="3">
    <location>
        <begin position="112"/>
        <end position="138"/>
    </location>
</feature>
<sequence length="737" mass="83715">MEGIRRVGEDRRSANCRKRYQLCIALTFCSCRSENSWEPEENMYHLVVVQEYVKRKGLAPVYDPEKEEERKNAEREREREKQRKREKEKEVEGNKKKQEKKNNSNAGSLSDEEVKRRWAEEVERRRRAAKEKEQDKPQRRAGKQLSTKEQKLAEKQKDELLTKQLESEGWKGFELYKEKSRRKEIEENGGVVTPIQPPATSIAKSPSGDSSSEMAREKPVHKPKPKPAPAPALDYSSDEEIPMITATPRKAPSAKVATLDDERQNTSAFRDSSPEIPVIKSAVPPRPRPKRPVSSSSSSDEAPGPVGSSKAMAASAARQPVEALDSSSELSDSEDRKKKDEEEAEEGEPTYAVRKVLDMRGKAPDREFLVQWEGYDSGDDTWEPEEGVGHLLIVQKFIADRAAWKVASSAGKSKKRDYSGTEDERTRKKEKDGKYGHNKNFFNQPSSKASTSYKQPNKYGPYSKRGGKVPGDIYDEGAGSPQNVPAYPPEDEKMKKKFLASSFRIPKAKGGDGRGESVVELAADGKASSPDDDYANDEEILEGGLNDDVAMTRMVLGLEINHPDPDRKPDKFTTKLLDDELIDSITRPVDDNRFDDLYKRLQFLRIECSSKFSQELKVPAVTAPTHMFETAIPRLENQGWHRPVRTREVIGNYVDYFKKDLLPAYLKHTQGENINGTDLFKIEQKEIALYLRTQLKKPDVMRHLGRDVMNYEKEKSRAQTQRCVKMIQRPRIPVVGQ</sequence>
<dbReference type="SMART" id="SM00298">
    <property type="entry name" value="CHROMO"/>
    <property type="match status" value="1"/>
</dbReference>
<dbReference type="EMBL" id="BDGG01000011">
    <property type="protein sequence ID" value="GAV04866.1"/>
    <property type="molecule type" value="Genomic_DNA"/>
</dbReference>
<comment type="caution">
    <text evidence="5">The sequence shown here is derived from an EMBL/GenBank/DDBJ whole genome shotgun (WGS) entry which is preliminary data.</text>
</comment>
<keyword evidence="2" id="KW-0539">Nucleus</keyword>
<dbReference type="PROSITE" id="PS51257">
    <property type="entry name" value="PROKAR_LIPOPROTEIN"/>
    <property type="match status" value="1"/>
</dbReference>
<keyword evidence="6" id="KW-1185">Reference proteome</keyword>
<proteinExistence type="predicted"/>
<dbReference type="AlphaFoldDB" id="A0A1D1VVA4"/>
<dbReference type="PANTHER" id="PTHR22812">
    <property type="entry name" value="CHROMOBOX PROTEIN"/>
    <property type="match status" value="1"/>
</dbReference>
<gene>
    <name evidence="5" type="primary">RvY_15077</name>
    <name evidence="5" type="synonym">RvY_15077.1</name>
    <name evidence="5" type="ORF">RvY_15077-1</name>
</gene>
<dbReference type="InterPro" id="IPR016197">
    <property type="entry name" value="Chromo-like_dom_sf"/>
</dbReference>
<feature type="compositionally biased region" description="Low complexity" evidence="3">
    <location>
        <begin position="292"/>
        <end position="306"/>
    </location>
</feature>
<dbReference type="InterPro" id="IPR023780">
    <property type="entry name" value="Chromo_domain"/>
</dbReference>
<dbReference type="Proteomes" id="UP000186922">
    <property type="component" value="Unassembled WGS sequence"/>
</dbReference>
<dbReference type="Pfam" id="PF00385">
    <property type="entry name" value="Chromo"/>
    <property type="match status" value="1"/>
</dbReference>
<dbReference type="Gene3D" id="2.40.50.40">
    <property type="match status" value="1"/>
</dbReference>
<feature type="region of interest" description="Disordered" evidence="3">
    <location>
        <begin position="406"/>
        <end position="489"/>
    </location>
</feature>
<accession>A0A1D1VVA4</accession>
<feature type="region of interest" description="Disordered" evidence="3">
    <location>
        <begin position="58"/>
        <end position="358"/>
    </location>
</feature>
<evidence type="ECO:0000313" key="6">
    <source>
        <dbReference type="Proteomes" id="UP000186922"/>
    </source>
</evidence>
<dbReference type="InterPro" id="IPR000953">
    <property type="entry name" value="Chromo/chromo_shadow_dom"/>
</dbReference>
<feature type="compositionally biased region" description="Polar residues" evidence="3">
    <location>
        <begin position="198"/>
        <end position="213"/>
    </location>
</feature>
<evidence type="ECO:0000313" key="5">
    <source>
        <dbReference type="EMBL" id="GAV04866.1"/>
    </source>
</evidence>
<reference evidence="5 6" key="1">
    <citation type="journal article" date="2016" name="Nat. Commun.">
        <title>Extremotolerant tardigrade genome and improved radiotolerance of human cultured cells by tardigrade-unique protein.</title>
        <authorList>
            <person name="Hashimoto T."/>
            <person name="Horikawa D.D."/>
            <person name="Saito Y."/>
            <person name="Kuwahara H."/>
            <person name="Kozuka-Hata H."/>
            <person name="Shin-I T."/>
            <person name="Minakuchi Y."/>
            <person name="Ohishi K."/>
            <person name="Motoyama A."/>
            <person name="Aizu T."/>
            <person name="Enomoto A."/>
            <person name="Kondo K."/>
            <person name="Tanaka S."/>
            <person name="Hara Y."/>
            <person name="Koshikawa S."/>
            <person name="Sagara H."/>
            <person name="Miura T."/>
            <person name="Yokobori S."/>
            <person name="Miyagawa K."/>
            <person name="Suzuki Y."/>
            <person name="Kubo T."/>
            <person name="Oyama M."/>
            <person name="Kohara Y."/>
            <person name="Fujiyama A."/>
            <person name="Arakawa K."/>
            <person name="Katayama T."/>
            <person name="Toyoda A."/>
            <person name="Kunieda T."/>
        </authorList>
    </citation>
    <scope>NUCLEOTIDE SEQUENCE [LARGE SCALE GENOMIC DNA]</scope>
    <source>
        <strain evidence="5 6">YOKOZUNA-1</strain>
    </source>
</reference>
<evidence type="ECO:0000256" key="2">
    <source>
        <dbReference type="ARBA" id="ARBA00023242"/>
    </source>
</evidence>
<feature type="compositionally biased region" description="Basic and acidic residues" evidence="3">
    <location>
        <begin position="146"/>
        <end position="186"/>
    </location>
</feature>
<dbReference type="SUPFAM" id="SSF54160">
    <property type="entry name" value="Chromo domain-like"/>
    <property type="match status" value="1"/>
</dbReference>
<feature type="compositionally biased region" description="Basic and acidic residues" evidence="3">
    <location>
        <begin position="63"/>
        <end position="102"/>
    </location>
</feature>
<dbReference type="CDD" id="cd00024">
    <property type="entry name" value="CD_CSD"/>
    <property type="match status" value="1"/>
</dbReference>
<feature type="domain" description="Chromo" evidence="4">
    <location>
        <begin position="351"/>
        <end position="409"/>
    </location>
</feature>
<dbReference type="PROSITE" id="PS50013">
    <property type="entry name" value="CHROMO_2"/>
    <property type="match status" value="1"/>
</dbReference>
<evidence type="ECO:0000256" key="3">
    <source>
        <dbReference type="SAM" id="MobiDB-lite"/>
    </source>
</evidence>
<dbReference type="InterPro" id="IPR051219">
    <property type="entry name" value="Heterochromatin_chromo-domain"/>
</dbReference>
<organism evidence="5 6">
    <name type="scientific">Ramazzottius varieornatus</name>
    <name type="common">Water bear</name>
    <name type="synonym">Tardigrade</name>
    <dbReference type="NCBI Taxonomy" id="947166"/>
    <lineage>
        <taxon>Eukaryota</taxon>
        <taxon>Metazoa</taxon>
        <taxon>Ecdysozoa</taxon>
        <taxon>Tardigrada</taxon>
        <taxon>Eutardigrada</taxon>
        <taxon>Parachela</taxon>
        <taxon>Hypsibioidea</taxon>
        <taxon>Ramazzottiidae</taxon>
        <taxon>Ramazzottius</taxon>
    </lineage>
</organism>
<evidence type="ECO:0000256" key="1">
    <source>
        <dbReference type="ARBA" id="ARBA00004123"/>
    </source>
</evidence>